<proteinExistence type="predicted"/>
<evidence type="ECO:0000313" key="1">
    <source>
        <dbReference type="EMBL" id="SEI20193.1"/>
    </source>
</evidence>
<organism evidence="1 2">
    <name type="scientific">Pseudomonas asplenii</name>
    <dbReference type="NCBI Taxonomy" id="53407"/>
    <lineage>
        <taxon>Bacteria</taxon>
        <taxon>Pseudomonadati</taxon>
        <taxon>Pseudomonadota</taxon>
        <taxon>Gammaproteobacteria</taxon>
        <taxon>Pseudomonadales</taxon>
        <taxon>Pseudomonadaceae</taxon>
        <taxon>Pseudomonas</taxon>
    </lineage>
</organism>
<reference evidence="1 2" key="1">
    <citation type="submission" date="2016-10" db="EMBL/GenBank/DDBJ databases">
        <authorList>
            <person name="de Groot N.N."/>
        </authorList>
    </citation>
    <scope>NUCLEOTIDE SEQUENCE [LARGE SCALE GENOMIC DNA]</scope>
    <source>
        <strain evidence="1 2">LMG 2158</strain>
    </source>
</reference>
<dbReference type="EMBL" id="LT629972">
    <property type="protein sequence ID" value="SEI20193.1"/>
    <property type="molecule type" value="Genomic_DNA"/>
</dbReference>
<accession>A0A1H6NUE1</accession>
<gene>
    <name evidence="1" type="ORF">SAMN05216581_4156</name>
</gene>
<evidence type="ECO:0000313" key="2">
    <source>
        <dbReference type="Proteomes" id="UP000182272"/>
    </source>
</evidence>
<dbReference type="AlphaFoldDB" id="A0A1H6NUE1"/>
<protein>
    <submittedName>
        <fullName evidence="1">Uncharacterized protein</fullName>
    </submittedName>
</protein>
<sequence length="42" mass="5109">MTPMEQTKVCEPYLFDAWRNHLEYLHLDCCQALRFFEEETVA</sequence>
<dbReference type="Proteomes" id="UP000182272">
    <property type="component" value="Chromosome I"/>
</dbReference>
<name>A0A1H6NUE1_9PSED</name>